<dbReference type="Ensembl" id="ENSPNYT00000007566.1">
    <property type="protein sequence ID" value="ENSPNYP00000007385.1"/>
    <property type="gene ID" value="ENSPNYG00000005662.1"/>
</dbReference>
<dbReference type="PROSITE" id="PS50106">
    <property type="entry name" value="PDZ"/>
    <property type="match status" value="1"/>
</dbReference>
<dbReference type="GO" id="GO:0043296">
    <property type="term" value="C:apical junction complex"/>
    <property type="evidence" value="ECO:0007669"/>
    <property type="project" value="TreeGrafter"/>
</dbReference>
<name>A0A3B4FA33_9CICH</name>
<reference evidence="2" key="1">
    <citation type="submission" date="2023-09" db="UniProtKB">
        <authorList>
            <consortium name="Ensembl"/>
        </authorList>
    </citation>
    <scope>IDENTIFICATION</scope>
</reference>
<dbReference type="InterPro" id="IPR052213">
    <property type="entry name" value="PAR3"/>
</dbReference>
<dbReference type="InterPro" id="IPR036034">
    <property type="entry name" value="PDZ_sf"/>
</dbReference>
<dbReference type="GO" id="GO:0000226">
    <property type="term" value="P:microtubule cytoskeleton organization"/>
    <property type="evidence" value="ECO:0007669"/>
    <property type="project" value="TreeGrafter"/>
</dbReference>
<accession>A0A3B4FA33</accession>
<dbReference type="Gene3D" id="2.30.42.10">
    <property type="match status" value="1"/>
</dbReference>
<dbReference type="PANTHER" id="PTHR16484:SF4">
    <property type="entry name" value="PARTITIONING DEFECTIVE 3 HOMOLOG B"/>
    <property type="match status" value="1"/>
</dbReference>
<dbReference type="InterPro" id="IPR001478">
    <property type="entry name" value="PDZ"/>
</dbReference>
<dbReference type="GO" id="GO:0051660">
    <property type="term" value="P:establishment of centrosome localization"/>
    <property type="evidence" value="ECO:0007669"/>
    <property type="project" value="TreeGrafter"/>
</dbReference>
<dbReference type="AlphaFoldDB" id="A0A3B4FA33"/>
<evidence type="ECO:0000313" key="2">
    <source>
        <dbReference type="Ensembl" id="ENSPNYP00000007385.1"/>
    </source>
</evidence>
<dbReference type="GO" id="GO:0030010">
    <property type="term" value="P:establishment of cell polarity"/>
    <property type="evidence" value="ECO:0007669"/>
    <property type="project" value="TreeGrafter"/>
</dbReference>
<proteinExistence type="predicted"/>
<dbReference type="STRING" id="303518.ENSPNYP00000007385"/>
<dbReference type="GO" id="GO:0005938">
    <property type="term" value="C:cell cortex"/>
    <property type="evidence" value="ECO:0007669"/>
    <property type="project" value="TreeGrafter"/>
</dbReference>
<dbReference type="GO" id="GO:0045197">
    <property type="term" value="P:establishment or maintenance of epithelial cell apical/basal polarity"/>
    <property type="evidence" value="ECO:0007669"/>
    <property type="project" value="TreeGrafter"/>
</dbReference>
<dbReference type="GO" id="GO:0005912">
    <property type="term" value="C:adherens junction"/>
    <property type="evidence" value="ECO:0007669"/>
    <property type="project" value="TreeGrafter"/>
</dbReference>
<organism evidence="2">
    <name type="scientific">Pundamilia nyererei</name>
    <dbReference type="NCBI Taxonomy" id="303518"/>
    <lineage>
        <taxon>Eukaryota</taxon>
        <taxon>Metazoa</taxon>
        <taxon>Chordata</taxon>
        <taxon>Craniata</taxon>
        <taxon>Vertebrata</taxon>
        <taxon>Euteleostomi</taxon>
        <taxon>Actinopterygii</taxon>
        <taxon>Neopterygii</taxon>
        <taxon>Teleostei</taxon>
        <taxon>Neoteleostei</taxon>
        <taxon>Acanthomorphata</taxon>
        <taxon>Ovalentaria</taxon>
        <taxon>Cichlomorphae</taxon>
        <taxon>Cichliformes</taxon>
        <taxon>Cichlidae</taxon>
        <taxon>African cichlids</taxon>
        <taxon>Pseudocrenilabrinae</taxon>
        <taxon>Haplochromini</taxon>
        <taxon>Pundamilia</taxon>
    </lineage>
</organism>
<dbReference type="GO" id="GO:0035091">
    <property type="term" value="F:phosphatidylinositol binding"/>
    <property type="evidence" value="ECO:0007669"/>
    <property type="project" value="TreeGrafter"/>
</dbReference>
<dbReference type="Pfam" id="PF00595">
    <property type="entry name" value="PDZ"/>
    <property type="match status" value="1"/>
</dbReference>
<dbReference type="SUPFAM" id="SSF50156">
    <property type="entry name" value="PDZ domain-like"/>
    <property type="match status" value="1"/>
</dbReference>
<dbReference type="GO" id="GO:0007155">
    <property type="term" value="P:cell adhesion"/>
    <property type="evidence" value="ECO:0007669"/>
    <property type="project" value="TreeGrafter"/>
</dbReference>
<dbReference type="PANTHER" id="PTHR16484">
    <property type="entry name" value="PARTITIONING DEFECTIVE 3 RELATED"/>
    <property type="match status" value="1"/>
</dbReference>
<dbReference type="SMART" id="SM00228">
    <property type="entry name" value="PDZ"/>
    <property type="match status" value="1"/>
</dbReference>
<dbReference type="GO" id="GO:0008104">
    <property type="term" value="P:intracellular protein localization"/>
    <property type="evidence" value="ECO:0007669"/>
    <property type="project" value="TreeGrafter"/>
</dbReference>
<protein>
    <recommendedName>
        <fullName evidence="1">PDZ domain-containing protein</fullName>
    </recommendedName>
</protein>
<sequence>ACSSNHSLPDTVQRGPEGLGFTVVTRDSSVHGPGPILVKNILPRGAAVKDGRLQSGDRILEVQHSLSQNKKHDEEEEDGDDGGGFLTLCVRLDHIFHLVTFAFVSGPPVSQRRFIFPTSSSFSCCFLCLSPSCVSFHSRRLMFPQRLPGSSTYRRELVTLSPIGNSVCADRKRGDVFVRAHVITRHVRMCELHDSLPGMPL</sequence>
<dbReference type="GO" id="GO:0016324">
    <property type="term" value="C:apical plasma membrane"/>
    <property type="evidence" value="ECO:0007669"/>
    <property type="project" value="TreeGrafter"/>
</dbReference>
<feature type="domain" description="PDZ" evidence="1">
    <location>
        <begin position="9"/>
        <end position="74"/>
    </location>
</feature>
<dbReference type="GeneTree" id="ENSGT00950000183214"/>
<evidence type="ECO:0000259" key="1">
    <source>
        <dbReference type="PROSITE" id="PS50106"/>
    </source>
</evidence>